<keyword evidence="2" id="KW-1185">Reference proteome</keyword>
<accession>A0ABP9M527</accession>
<evidence type="ECO:0000313" key="1">
    <source>
        <dbReference type="EMBL" id="GAA5089404.1"/>
    </source>
</evidence>
<dbReference type="EMBL" id="BAABHX010000002">
    <property type="protein sequence ID" value="GAA5089404.1"/>
    <property type="molecule type" value="Genomic_DNA"/>
</dbReference>
<gene>
    <name evidence="1" type="ORF">GCM10023210_14200</name>
</gene>
<reference evidence="2" key="1">
    <citation type="journal article" date="2019" name="Int. J. Syst. Evol. Microbiol.">
        <title>The Global Catalogue of Microorganisms (GCM) 10K type strain sequencing project: providing services to taxonomists for standard genome sequencing and annotation.</title>
        <authorList>
            <consortium name="The Broad Institute Genomics Platform"/>
            <consortium name="The Broad Institute Genome Sequencing Center for Infectious Disease"/>
            <person name="Wu L."/>
            <person name="Ma J."/>
        </authorList>
    </citation>
    <scope>NUCLEOTIDE SEQUENCE [LARGE SCALE GENOMIC DNA]</scope>
    <source>
        <strain evidence="2">JCM 18019</strain>
    </source>
</reference>
<sequence length="137" mass="16115">MVLTLNLYNMFEKYRNDVRQFYETQKALGLLSMNLTYPTIARLRNECIILFNDGCNENDLRILTSFLGKSMREQLLEPAIRYCDVEKFKALLNFLKRDIKTGEKNVELLAWLIDFKPRQYANYKATGNSQELTSGKR</sequence>
<evidence type="ECO:0000313" key="2">
    <source>
        <dbReference type="Proteomes" id="UP001500353"/>
    </source>
</evidence>
<protein>
    <submittedName>
        <fullName evidence="1">Uncharacterized protein</fullName>
    </submittedName>
</protein>
<proteinExistence type="predicted"/>
<dbReference type="RefSeq" id="WP_345201574.1">
    <property type="nucleotide sequence ID" value="NZ_BAABHX010000002.1"/>
</dbReference>
<name>A0ABP9M527_9FLAO</name>
<organism evidence="1 2">
    <name type="scientific">Chryseobacterium ginsengisoli</name>
    <dbReference type="NCBI Taxonomy" id="363853"/>
    <lineage>
        <taxon>Bacteria</taxon>
        <taxon>Pseudomonadati</taxon>
        <taxon>Bacteroidota</taxon>
        <taxon>Flavobacteriia</taxon>
        <taxon>Flavobacteriales</taxon>
        <taxon>Weeksellaceae</taxon>
        <taxon>Chryseobacterium group</taxon>
        <taxon>Chryseobacterium</taxon>
    </lineage>
</organism>
<comment type="caution">
    <text evidence="1">The sequence shown here is derived from an EMBL/GenBank/DDBJ whole genome shotgun (WGS) entry which is preliminary data.</text>
</comment>
<dbReference type="Proteomes" id="UP001500353">
    <property type="component" value="Unassembled WGS sequence"/>
</dbReference>